<keyword evidence="2" id="KW-1185">Reference proteome</keyword>
<proteinExistence type="predicted"/>
<sequence length="148" mass="16858">MSSTERATPVVPRRRPGGLSVLRLPPGLRVSPAEGRGQNWKDWNKQILNAATAIDARGIIKGDTPAPGFQDNDLCWEEMTLRRPQLTTEMDTDAIQKELKAAEEYNKYIRPLNNDKCTEKLRRKQEYGHWHTRDGHLVCAKFYSLSAP</sequence>
<organism evidence="1 2">
    <name type="scientific">Macroventuria anomochaeta</name>
    <dbReference type="NCBI Taxonomy" id="301207"/>
    <lineage>
        <taxon>Eukaryota</taxon>
        <taxon>Fungi</taxon>
        <taxon>Dikarya</taxon>
        <taxon>Ascomycota</taxon>
        <taxon>Pezizomycotina</taxon>
        <taxon>Dothideomycetes</taxon>
        <taxon>Pleosporomycetidae</taxon>
        <taxon>Pleosporales</taxon>
        <taxon>Pleosporineae</taxon>
        <taxon>Didymellaceae</taxon>
        <taxon>Macroventuria</taxon>
    </lineage>
</organism>
<dbReference type="Proteomes" id="UP000799754">
    <property type="component" value="Unassembled WGS sequence"/>
</dbReference>
<name>A0ACB6RRT3_9PLEO</name>
<comment type="caution">
    <text evidence="1">The sequence shown here is derived from an EMBL/GenBank/DDBJ whole genome shotgun (WGS) entry which is preliminary data.</text>
</comment>
<evidence type="ECO:0000313" key="2">
    <source>
        <dbReference type="Proteomes" id="UP000799754"/>
    </source>
</evidence>
<accession>A0ACB6RRT3</accession>
<evidence type="ECO:0000313" key="1">
    <source>
        <dbReference type="EMBL" id="KAF2624616.1"/>
    </source>
</evidence>
<gene>
    <name evidence="1" type="ORF">BU25DRAFT_493580</name>
</gene>
<reference evidence="1" key="1">
    <citation type="journal article" date="2020" name="Stud. Mycol.">
        <title>101 Dothideomycetes genomes: a test case for predicting lifestyles and emergence of pathogens.</title>
        <authorList>
            <person name="Haridas S."/>
            <person name="Albert R."/>
            <person name="Binder M."/>
            <person name="Bloem J."/>
            <person name="Labutti K."/>
            <person name="Salamov A."/>
            <person name="Andreopoulos B."/>
            <person name="Baker S."/>
            <person name="Barry K."/>
            <person name="Bills G."/>
            <person name="Bluhm B."/>
            <person name="Cannon C."/>
            <person name="Castanera R."/>
            <person name="Culley D."/>
            <person name="Daum C."/>
            <person name="Ezra D."/>
            <person name="Gonzalez J."/>
            <person name="Henrissat B."/>
            <person name="Kuo A."/>
            <person name="Liang C."/>
            <person name="Lipzen A."/>
            <person name="Lutzoni F."/>
            <person name="Magnuson J."/>
            <person name="Mondo S."/>
            <person name="Nolan M."/>
            <person name="Ohm R."/>
            <person name="Pangilinan J."/>
            <person name="Park H.-J."/>
            <person name="Ramirez L."/>
            <person name="Alfaro M."/>
            <person name="Sun H."/>
            <person name="Tritt A."/>
            <person name="Yoshinaga Y."/>
            <person name="Zwiers L.-H."/>
            <person name="Turgeon B."/>
            <person name="Goodwin S."/>
            <person name="Spatafora J."/>
            <person name="Crous P."/>
            <person name="Grigoriev I."/>
        </authorList>
    </citation>
    <scope>NUCLEOTIDE SEQUENCE</scope>
    <source>
        <strain evidence="1">CBS 525.71</strain>
    </source>
</reference>
<protein>
    <submittedName>
        <fullName evidence="1">Uncharacterized protein</fullName>
    </submittedName>
</protein>
<dbReference type="EMBL" id="MU006730">
    <property type="protein sequence ID" value="KAF2624616.1"/>
    <property type="molecule type" value="Genomic_DNA"/>
</dbReference>